<keyword evidence="2" id="KW-1185">Reference proteome</keyword>
<name>A0ABV9MC85_9BACL</name>
<comment type="caution">
    <text evidence="1">The sequence shown here is derived from an EMBL/GenBank/DDBJ whole genome shotgun (WGS) entry which is preliminary data.</text>
</comment>
<reference evidence="2" key="1">
    <citation type="journal article" date="2019" name="Int. J. Syst. Evol. Microbiol.">
        <title>The Global Catalogue of Microorganisms (GCM) 10K type strain sequencing project: providing services to taxonomists for standard genome sequencing and annotation.</title>
        <authorList>
            <consortium name="The Broad Institute Genomics Platform"/>
            <consortium name="The Broad Institute Genome Sequencing Center for Infectious Disease"/>
            <person name="Wu L."/>
            <person name="Ma J."/>
        </authorList>
    </citation>
    <scope>NUCLEOTIDE SEQUENCE [LARGE SCALE GENOMIC DNA]</scope>
    <source>
        <strain evidence="2">CGMCC 1.12151</strain>
    </source>
</reference>
<evidence type="ECO:0000313" key="2">
    <source>
        <dbReference type="Proteomes" id="UP001595932"/>
    </source>
</evidence>
<proteinExistence type="predicted"/>
<dbReference type="RefSeq" id="WP_377278173.1">
    <property type="nucleotide sequence ID" value="NZ_JBHSGL010000005.1"/>
</dbReference>
<evidence type="ECO:0000313" key="1">
    <source>
        <dbReference type="EMBL" id="MFC4712763.1"/>
    </source>
</evidence>
<accession>A0ABV9MC85</accession>
<evidence type="ECO:0008006" key="3">
    <source>
        <dbReference type="Google" id="ProtNLM"/>
    </source>
</evidence>
<protein>
    <recommendedName>
        <fullName evidence="3">DUF4375 domain-containing protein</fullName>
    </recommendedName>
</protein>
<gene>
    <name evidence="1" type="ORF">ACFO5U_07835</name>
</gene>
<dbReference type="EMBL" id="JBHSGL010000005">
    <property type="protein sequence ID" value="MFC4712763.1"/>
    <property type="molecule type" value="Genomic_DNA"/>
</dbReference>
<organism evidence="1 2">
    <name type="scientific">Planococcus dechangensis</name>
    <dbReference type="NCBI Taxonomy" id="1176255"/>
    <lineage>
        <taxon>Bacteria</taxon>
        <taxon>Bacillati</taxon>
        <taxon>Bacillota</taxon>
        <taxon>Bacilli</taxon>
        <taxon>Bacillales</taxon>
        <taxon>Caryophanaceae</taxon>
        <taxon>Planococcus</taxon>
    </lineage>
</organism>
<dbReference type="Proteomes" id="UP001595932">
    <property type="component" value="Unassembled WGS sequence"/>
</dbReference>
<sequence>MKKPQKYKAQLSSEDDIWNAAVEAVSEMELPIEEGVNRNTFWAFQYYSAMESGGHESLLHAFFEYVQDIGTEQFLTELTAALDSIGAEHYARYERQYGKEMWYQFVALEHGETEEGAYYKVIEQADQAYYELGNSLEQVLAAHFVAVHEQLIDIMDA</sequence>